<feature type="domain" description="LysM" evidence="3">
    <location>
        <begin position="2"/>
        <end position="46"/>
    </location>
</feature>
<dbReference type="InterPro" id="IPR029070">
    <property type="entry name" value="Chitinase_insertion_sf"/>
</dbReference>
<dbReference type="CDD" id="cd02874">
    <property type="entry name" value="GH18_CFLE_spore_hydrolase"/>
    <property type="match status" value="1"/>
</dbReference>
<proteinExistence type="predicted"/>
<dbReference type="InterPro" id="IPR017853">
    <property type="entry name" value="GH"/>
</dbReference>
<feature type="domain" description="GH18" evidence="4">
    <location>
        <begin position="99"/>
        <end position="426"/>
    </location>
</feature>
<dbReference type="OrthoDB" id="9769314at2"/>
<dbReference type="InterPro" id="IPR011583">
    <property type="entry name" value="Chitinase_II/V-like_cat"/>
</dbReference>
<dbReference type="CDD" id="cd00118">
    <property type="entry name" value="LysM"/>
    <property type="match status" value="2"/>
</dbReference>
<evidence type="ECO:0000256" key="2">
    <source>
        <dbReference type="ARBA" id="ARBA00023295"/>
    </source>
</evidence>
<evidence type="ECO:0000256" key="1">
    <source>
        <dbReference type="ARBA" id="ARBA00022801"/>
    </source>
</evidence>
<organism evidence="5 6">
    <name type="scientific">Mobilisporobacter senegalensis</name>
    <dbReference type="NCBI Taxonomy" id="1329262"/>
    <lineage>
        <taxon>Bacteria</taxon>
        <taxon>Bacillati</taxon>
        <taxon>Bacillota</taxon>
        <taxon>Clostridia</taxon>
        <taxon>Lachnospirales</taxon>
        <taxon>Lachnospiraceae</taxon>
        <taxon>Mobilisporobacter</taxon>
    </lineage>
</organism>
<keyword evidence="2" id="KW-0326">Glycosidase</keyword>
<dbReference type="PROSITE" id="PS51782">
    <property type="entry name" value="LYSM"/>
    <property type="match status" value="2"/>
</dbReference>
<dbReference type="EMBL" id="RJVG01000006">
    <property type="protein sequence ID" value="ROR27345.1"/>
    <property type="molecule type" value="Genomic_DNA"/>
</dbReference>
<dbReference type="SMART" id="SM00636">
    <property type="entry name" value="Glyco_18"/>
    <property type="match status" value="1"/>
</dbReference>
<evidence type="ECO:0000313" key="6">
    <source>
        <dbReference type="Proteomes" id="UP000273083"/>
    </source>
</evidence>
<evidence type="ECO:0000313" key="5">
    <source>
        <dbReference type="EMBL" id="ROR27345.1"/>
    </source>
</evidence>
<sequence>MDIHVVQSGDTPASIARRYGVTDEQIIRDNEIEDPSRLVVGQTLVIMYPDEVYTVEPGDSLYTIAIEHDVSIQNILQNNPSIIGRDVMPGEELVISYEGEKLGDITVNGYAYPYIDREVLIRTLPYLTYISIFTYGFTPEGELIDIDDEEIIALAREYGVAPLMQVSTYSEAGEFDSELASGLLNNEEAQNNLIENIMENLAAKNYYGLDIDFEYIFPEDREAFINFVEKVTNRAHEEGYEVMIALAPKTSADQPGLLYEAHDYARLGQIVDWALLMTYEWGYTYGPPMAVAPYNEVREVLDYAITDIEPRIIRLGIPNYGYDWTLPFVQGESRAIVVGNVGAVDLAREENVAIEFDEEARAPFFTYYDDERREHIVWFEDARSIDAKLRLIDEYGLNGASYWTIMRPFPQNWLVMISLYDIIKLI</sequence>
<dbReference type="Proteomes" id="UP000273083">
    <property type="component" value="Unassembled WGS sequence"/>
</dbReference>
<reference evidence="5 6" key="1">
    <citation type="submission" date="2018-11" db="EMBL/GenBank/DDBJ databases">
        <title>Genomic Encyclopedia of Type Strains, Phase IV (KMG-IV): sequencing the most valuable type-strain genomes for metagenomic binning, comparative biology and taxonomic classification.</title>
        <authorList>
            <person name="Goeker M."/>
        </authorList>
    </citation>
    <scope>NUCLEOTIDE SEQUENCE [LARGE SCALE GENOMIC DNA]</scope>
    <source>
        <strain evidence="5 6">DSM 26537</strain>
    </source>
</reference>
<evidence type="ECO:0000259" key="3">
    <source>
        <dbReference type="PROSITE" id="PS51782"/>
    </source>
</evidence>
<feature type="domain" description="LysM" evidence="3">
    <location>
        <begin position="51"/>
        <end position="95"/>
    </location>
</feature>
<dbReference type="Gene3D" id="3.10.50.10">
    <property type="match status" value="1"/>
</dbReference>
<dbReference type="PROSITE" id="PS51910">
    <property type="entry name" value="GH18_2"/>
    <property type="match status" value="1"/>
</dbReference>
<dbReference type="GO" id="GO:0012505">
    <property type="term" value="C:endomembrane system"/>
    <property type="evidence" value="ECO:0007669"/>
    <property type="project" value="TreeGrafter"/>
</dbReference>
<dbReference type="AlphaFoldDB" id="A0A3N1XKV9"/>
<dbReference type="GO" id="GO:0008061">
    <property type="term" value="F:chitin binding"/>
    <property type="evidence" value="ECO:0007669"/>
    <property type="project" value="InterPro"/>
</dbReference>
<protein>
    <submittedName>
        <fullName evidence="5">Spore germination protein</fullName>
    </submittedName>
</protein>
<dbReference type="Pfam" id="PF01476">
    <property type="entry name" value="LysM"/>
    <property type="match status" value="2"/>
</dbReference>
<gene>
    <name evidence="5" type="ORF">EDD66_10640</name>
</gene>
<dbReference type="Pfam" id="PF00704">
    <property type="entry name" value="Glyco_hydro_18"/>
    <property type="match status" value="1"/>
</dbReference>
<dbReference type="InterPro" id="IPR018392">
    <property type="entry name" value="LysM"/>
</dbReference>
<dbReference type="SUPFAM" id="SSF51445">
    <property type="entry name" value="(Trans)glycosidases"/>
    <property type="match status" value="1"/>
</dbReference>
<name>A0A3N1XKV9_9FIRM</name>
<dbReference type="InterPro" id="IPR041704">
    <property type="entry name" value="CFLE_GH18"/>
</dbReference>
<dbReference type="Gene3D" id="3.10.350.10">
    <property type="entry name" value="LysM domain"/>
    <property type="match status" value="2"/>
</dbReference>
<dbReference type="SUPFAM" id="SSF54106">
    <property type="entry name" value="LysM domain"/>
    <property type="match status" value="2"/>
</dbReference>
<dbReference type="PANTHER" id="PTHR46066">
    <property type="entry name" value="CHITINASE DOMAIN-CONTAINING PROTEIN 1 FAMILY MEMBER"/>
    <property type="match status" value="1"/>
</dbReference>
<dbReference type="GO" id="GO:0070492">
    <property type="term" value="F:oligosaccharide binding"/>
    <property type="evidence" value="ECO:0007669"/>
    <property type="project" value="TreeGrafter"/>
</dbReference>
<dbReference type="Gene3D" id="3.20.20.80">
    <property type="entry name" value="Glycosidases"/>
    <property type="match status" value="1"/>
</dbReference>
<keyword evidence="6" id="KW-1185">Reference proteome</keyword>
<dbReference type="PANTHER" id="PTHR46066:SF2">
    <property type="entry name" value="CHITINASE DOMAIN-CONTAINING PROTEIN 1"/>
    <property type="match status" value="1"/>
</dbReference>
<comment type="caution">
    <text evidence="5">The sequence shown here is derived from an EMBL/GenBank/DDBJ whole genome shotgun (WGS) entry which is preliminary data.</text>
</comment>
<dbReference type="GO" id="GO:0016798">
    <property type="term" value="F:hydrolase activity, acting on glycosyl bonds"/>
    <property type="evidence" value="ECO:0007669"/>
    <property type="project" value="UniProtKB-KW"/>
</dbReference>
<evidence type="ECO:0000259" key="4">
    <source>
        <dbReference type="PROSITE" id="PS51910"/>
    </source>
</evidence>
<dbReference type="RefSeq" id="WP_123609596.1">
    <property type="nucleotide sequence ID" value="NZ_RJVG01000006.1"/>
</dbReference>
<accession>A0A3N1XKV9</accession>
<dbReference type="SMART" id="SM00257">
    <property type="entry name" value="LysM"/>
    <property type="match status" value="2"/>
</dbReference>
<dbReference type="InterPro" id="IPR036779">
    <property type="entry name" value="LysM_dom_sf"/>
</dbReference>
<dbReference type="InterPro" id="IPR001223">
    <property type="entry name" value="Glyco_hydro18_cat"/>
</dbReference>
<dbReference type="GO" id="GO:0005975">
    <property type="term" value="P:carbohydrate metabolic process"/>
    <property type="evidence" value="ECO:0007669"/>
    <property type="project" value="InterPro"/>
</dbReference>
<keyword evidence="1" id="KW-0378">Hydrolase</keyword>